<evidence type="ECO:0000313" key="3">
    <source>
        <dbReference type="Proteomes" id="UP001188597"/>
    </source>
</evidence>
<name>A0AA88VEB4_9ASTE</name>
<dbReference type="EMBL" id="JAVXUP010001881">
    <property type="protein sequence ID" value="KAK3007286.1"/>
    <property type="molecule type" value="Genomic_DNA"/>
</dbReference>
<dbReference type="GO" id="GO:0070042">
    <property type="term" value="F:rRNA (uridine-N3-)-methyltransferase activity"/>
    <property type="evidence" value="ECO:0007669"/>
    <property type="project" value="InterPro"/>
</dbReference>
<dbReference type="InterPro" id="IPR019446">
    <property type="entry name" value="BMT5-like"/>
</dbReference>
<dbReference type="AlphaFoldDB" id="A0AA88VEB4"/>
<gene>
    <name evidence="2" type="ORF">RJ639_015745</name>
</gene>
<organism evidence="2 3">
    <name type="scientific">Escallonia herrerae</name>
    <dbReference type="NCBI Taxonomy" id="1293975"/>
    <lineage>
        <taxon>Eukaryota</taxon>
        <taxon>Viridiplantae</taxon>
        <taxon>Streptophyta</taxon>
        <taxon>Embryophyta</taxon>
        <taxon>Tracheophyta</taxon>
        <taxon>Spermatophyta</taxon>
        <taxon>Magnoliopsida</taxon>
        <taxon>eudicotyledons</taxon>
        <taxon>Gunneridae</taxon>
        <taxon>Pentapetalae</taxon>
        <taxon>asterids</taxon>
        <taxon>campanulids</taxon>
        <taxon>Escalloniales</taxon>
        <taxon>Escalloniaceae</taxon>
        <taxon>Escallonia</taxon>
    </lineage>
</organism>
<dbReference type="Pfam" id="PF10354">
    <property type="entry name" value="BMT5-like"/>
    <property type="match status" value="1"/>
</dbReference>
<proteinExistence type="predicted"/>
<protein>
    <recommendedName>
        <fullName evidence="1">25S rRNA (uridine-N(3))-methyltransferase BMT5-like domain-containing protein</fullName>
    </recommendedName>
</protein>
<reference evidence="2" key="1">
    <citation type="submission" date="2022-12" db="EMBL/GenBank/DDBJ databases">
        <title>Draft genome assemblies for two species of Escallonia (Escalloniales).</title>
        <authorList>
            <person name="Chanderbali A."/>
            <person name="Dervinis C."/>
            <person name="Anghel I."/>
            <person name="Soltis D."/>
            <person name="Soltis P."/>
            <person name="Zapata F."/>
        </authorList>
    </citation>
    <scope>NUCLEOTIDE SEQUENCE</scope>
    <source>
        <strain evidence="2">UCBG64.0493</strain>
        <tissue evidence="2">Leaf</tissue>
    </source>
</reference>
<dbReference type="GO" id="GO:0070475">
    <property type="term" value="P:rRNA base methylation"/>
    <property type="evidence" value="ECO:0007669"/>
    <property type="project" value="InterPro"/>
</dbReference>
<evidence type="ECO:0000313" key="2">
    <source>
        <dbReference type="EMBL" id="KAK3007286.1"/>
    </source>
</evidence>
<feature type="domain" description="25S rRNA (uridine-N(3))-methyltransferase BMT5-like" evidence="1">
    <location>
        <begin position="31"/>
        <end position="63"/>
    </location>
</feature>
<evidence type="ECO:0000259" key="1">
    <source>
        <dbReference type="Pfam" id="PF10354"/>
    </source>
</evidence>
<keyword evidence="3" id="KW-1185">Reference proteome</keyword>
<sequence length="158" mass="17359">MAKDKEVEHITEKEGREEKWESHYSSSHRILLVGEGDFSFSLSLALSFASASNIVATSLDSYECIGILSMASLEMQVACSKPTVKFMLVTKLQLHFPNGISRNSLFGILWSMMNVRVSIKKPTLVTNTSGDLCIGKKNFSDLPIAAGTNSILQQPMQA</sequence>
<comment type="caution">
    <text evidence="2">The sequence shown here is derived from an EMBL/GenBank/DDBJ whole genome shotgun (WGS) entry which is preliminary data.</text>
</comment>
<accession>A0AA88VEB4</accession>
<dbReference type="Proteomes" id="UP001188597">
    <property type="component" value="Unassembled WGS sequence"/>
</dbReference>